<reference evidence="1 2" key="1">
    <citation type="journal article" date="2017" name="Int. J. Syst. Evol. Microbiol.">
        <title>Erythrobacter aquimixticola sp. nov., isolated from the junction between the ocean and a freshwater spring.</title>
        <authorList>
            <person name="Park S."/>
            <person name="Jung Y.T."/>
            <person name="Choi S.J."/>
            <person name="Yoon J.H."/>
        </authorList>
    </citation>
    <scope>NUCLEOTIDE SEQUENCE [LARGE SCALE GENOMIC DNA]</scope>
    <source>
        <strain evidence="1 2">JSSK-14</strain>
    </source>
</reference>
<dbReference type="EMBL" id="RAHX01000001">
    <property type="protein sequence ID" value="RJY09009.1"/>
    <property type="molecule type" value="Genomic_DNA"/>
</dbReference>
<dbReference type="OrthoDB" id="7390937at2"/>
<organism evidence="1 2">
    <name type="scientific">Aurantiacibacter aquimixticola</name>
    <dbReference type="NCBI Taxonomy" id="1958945"/>
    <lineage>
        <taxon>Bacteria</taxon>
        <taxon>Pseudomonadati</taxon>
        <taxon>Pseudomonadota</taxon>
        <taxon>Alphaproteobacteria</taxon>
        <taxon>Sphingomonadales</taxon>
        <taxon>Erythrobacteraceae</taxon>
        <taxon>Aurantiacibacter</taxon>
    </lineage>
</organism>
<keyword evidence="2" id="KW-1185">Reference proteome</keyword>
<proteinExistence type="predicted"/>
<evidence type="ECO:0000313" key="2">
    <source>
        <dbReference type="Proteomes" id="UP000285232"/>
    </source>
</evidence>
<protein>
    <submittedName>
        <fullName evidence="1">ABC transporter</fullName>
    </submittedName>
</protein>
<gene>
    <name evidence="1" type="ORF">D6201_06210</name>
</gene>
<dbReference type="RefSeq" id="WP_120048020.1">
    <property type="nucleotide sequence ID" value="NZ_RAHX01000001.1"/>
</dbReference>
<dbReference type="Proteomes" id="UP000285232">
    <property type="component" value="Unassembled WGS sequence"/>
</dbReference>
<name>A0A419RTB1_9SPHN</name>
<comment type="caution">
    <text evidence="1">The sequence shown here is derived from an EMBL/GenBank/DDBJ whole genome shotgun (WGS) entry which is preliminary data.</text>
</comment>
<accession>A0A419RTB1</accession>
<evidence type="ECO:0000313" key="1">
    <source>
        <dbReference type="EMBL" id="RJY09009.1"/>
    </source>
</evidence>
<dbReference type="AlphaFoldDB" id="A0A419RTB1"/>
<sequence length="245" mass="26050">MAVPVAAQVDVSAGFEDEADTRPTLALMGTIPIYWGEADGFADLLSGESEAHWARRVLQESWRVAPLDYLSADALSPHRFLMLAQPRGFSGEENVALDDWVRAGGRLLLFADPMMTGHSHFGIGDRRRPQDVALLSPILGRWGLALQFDDTRHEGMTTGEFAGQVVPVNLPGQFVSVDGGMAQCTIAAEGLVAQCRIGDGAALIVADAAMLDVEGPHADATAALDLLLAQATGISREIESVSVDD</sequence>